<dbReference type="CTD" id="55778"/>
<feature type="compositionally biased region" description="Pro residues" evidence="2">
    <location>
        <begin position="55"/>
        <end position="66"/>
    </location>
</feature>
<reference evidence="5" key="1">
    <citation type="submission" date="2025-08" db="UniProtKB">
        <authorList>
            <consortium name="RefSeq"/>
        </authorList>
    </citation>
    <scope>IDENTIFICATION</scope>
    <source>
        <tissue evidence="5">Spleen</tissue>
    </source>
</reference>
<keyword evidence="1" id="KW-0862">Zinc</keyword>
<feature type="region of interest" description="Disordered" evidence="2">
    <location>
        <begin position="631"/>
        <end position="651"/>
    </location>
</feature>
<feature type="compositionally biased region" description="Acidic residues" evidence="2">
    <location>
        <begin position="275"/>
        <end position="288"/>
    </location>
</feature>
<dbReference type="PANTHER" id="PTHR16116:SF5">
    <property type="entry name" value="ZINC FINGER PROTEIN 839"/>
    <property type="match status" value="1"/>
</dbReference>
<feature type="region of interest" description="Disordered" evidence="2">
    <location>
        <begin position="347"/>
        <end position="371"/>
    </location>
</feature>
<dbReference type="RefSeq" id="XP_006839676.1">
    <property type="nucleotide sequence ID" value="XM_006839613.1"/>
</dbReference>
<evidence type="ECO:0000313" key="4">
    <source>
        <dbReference type="Proteomes" id="UP000504623"/>
    </source>
</evidence>
<dbReference type="Pfam" id="PF15961">
    <property type="entry name" value="DUF4764"/>
    <property type="match status" value="2"/>
</dbReference>
<dbReference type="InterPro" id="IPR031885">
    <property type="entry name" value="DUF4764"/>
</dbReference>
<keyword evidence="4" id="KW-1185">Reference proteome</keyword>
<feature type="compositionally biased region" description="Basic and acidic residues" evidence="2">
    <location>
        <begin position="265"/>
        <end position="274"/>
    </location>
</feature>
<dbReference type="InterPro" id="IPR013087">
    <property type="entry name" value="Znf_C2H2_type"/>
</dbReference>
<feature type="region of interest" description="Disordered" evidence="2">
    <location>
        <begin position="199"/>
        <end position="224"/>
    </location>
</feature>
<dbReference type="GO" id="GO:0008270">
    <property type="term" value="F:zinc ion binding"/>
    <property type="evidence" value="ECO:0007669"/>
    <property type="project" value="UniProtKB-KW"/>
</dbReference>
<feature type="region of interest" description="Disordered" evidence="2">
    <location>
        <begin position="1"/>
        <end position="98"/>
    </location>
</feature>
<dbReference type="AlphaFoldDB" id="A0A9B0T4Z2"/>
<accession>A0A9B0T4Z2</accession>
<evidence type="ECO:0000256" key="2">
    <source>
        <dbReference type="SAM" id="MobiDB-lite"/>
    </source>
</evidence>
<dbReference type="PROSITE" id="PS50157">
    <property type="entry name" value="ZINC_FINGER_C2H2_2"/>
    <property type="match status" value="1"/>
</dbReference>
<proteinExistence type="predicted"/>
<dbReference type="GeneID" id="102837161"/>
<feature type="domain" description="C2H2-type" evidence="3">
    <location>
        <begin position="308"/>
        <end position="335"/>
    </location>
</feature>
<feature type="region of interest" description="Disordered" evidence="2">
    <location>
        <begin position="113"/>
        <end position="147"/>
    </location>
</feature>
<feature type="compositionally biased region" description="Low complexity" evidence="2">
    <location>
        <begin position="78"/>
        <end position="92"/>
    </location>
</feature>
<gene>
    <name evidence="5" type="primary">ZNF839</name>
</gene>
<keyword evidence="1" id="KW-0479">Metal-binding</keyword>
<feature type="region of interest" description="Disordered" evidence="2">
    <location>
        <begin position="596"/>
        <end position="619"/>
    </location>
</feature>
<protein>
    <submittedName>
        <fullName evidence="5">Zinc finger protein 839</fullName>
    </submittedName>
</protein>
<evidence type="ECO:0000256" key="1">
    <source>
        <dbReference type="PROSITE-ProRule" id="PRU00042"/>
    </source>
</evidence>
<keyword evidence="1" id="KW-0863">Zinc-finger</keyword>
<feature type="compositionally biased region" description="Basic and acidic residues" evidence="2">
    <location>
        <begin position="600"/>
        <end position="617"/>
    </location>
</feature>
<sequence>MANAEPEAEEGSEDGSGCRAPLSQRGNTARVAPLDPEQLRRVLEQVSKAHSPAKSPLPPPPPPPPFVLQDAARRLRDAAQQAALQRGPGAELPRPPRLLPPQQLEAIRVKVTSGDTAGQERPLPPLATVQPRTWRPSPLAARSPSLAGPQLLRAQPLLKTGPQPCHLSSSPQPPVQVFVQRPLPALSAISVKRVTVPKAPSGEAAGASQPALPSISPGSANASVSDLHIKQTEKIRKSLEVKTRSGRISRPPKYKAKDYRFIKTEDLADGHPSDSDDYSELNVEEDEEQRGKGALFDTSPCSLRPKTFKCQTCEKSYIGRGGLARHFKLNPGHGQLQTAELLPERARGHSLQGHTEDGTTSPVPPELSTPSIRSEERALQTLLLLLSVYEINVVAPVFNSVSLVNQRSPNSCQCLKLTSWGFGAPSATSATAGSLSWTSLVKAPLTAQVTRGIVTALSFTPLLVPTLSQPSGHVLTVKKLGVFRDVKHLLLVVPQQCGREEVTEVAPPELTPVVTVYEFLLMKVARSRLAKPLFPAVYKEFEELHTMVKKLCQDYLRSASHSSLEPLEIHNTKVAESLGITEELLREREVRLDSLPGRCGGHEADRAEAGRRKREGETPDELLVSVKRTRRETVPQDATEPLAVPNGSQERPRTMCVPAVQEAICCNLQVNGHASYPGPVSGDSLRLVGQLCGTLADVGGHSGSADSMPLPQGAIGLAQDTQEHSGQHAGGRLLCPSLDSSSVSSGGPGALLLGGVQNAGASPSPITLTDVPALFPEAEPADQASKTAAEPGLPPDLDKLPAASRGLGSHMGGCGLEEHAEQTELENIVAVGETLALEIASGGHQLFPQGQEQIFIPTANGLVLSHPGTLVTGEEDVVIVTTVEGPALQAGLPVEVFLAEGGESCP</sequence>
<evidence type="ECO:0000259" key="3">
    <source>
        <dbReference type="PROSITE" id="PS50157"/>
    </source>
</evidence>
<name>A0A9B0T4Z2_CHRAS</name>
<feature type="region of interest" description="Disordered" evidence="2">
    <location>
        <begin position="265"/>
        <end position="297"/>
    </location>
</feature>
<dbReference type="PANTHER" id="PTHR16116">
    <property type="entry name" value="ZINC FINGER PROTEIN 839"/>
    <property type="match status" value="1"/>
</dbReference>
<evidence type="ECO:0000313" key="5">
    <source>
        <dbReference type="RefSeq" id="XP_006839676.1"/>
    </source>
</evidence>
<organism evidence="4 5">
    <name type="scientific">Chrysochloris asiatica</name>
    <name type="common">Cape golden mole</name>
    <dbReference type="NCBI Taxonomy" id="185453"/>
    <lineage>
        <taxon>Eukaryota</taxon>
        <taxon>Metazoa</taxon>
        <taxon>Chordata</taxon>
        <taxon>Craniata</taxon>
        <taxon>Vertebrata</taxon>
        <taxon>Euteleostomi</taxon>
        <taxon>Mammalia</taxon>
        <taxon>Eutheria</taxon>
        <taxon>Afrotheria</taxon>
        <taxon>Chrysochloridae</taxon>
        <taxon>Chrysochlorinae</taxon>
        <taxon>Chrysochloris</taxon>
    </lineage>
</organism>
<feature type="compositionally biased region" description="Acidic residues" evidence="2">
    <location>
        <begin position="1"/>
        <end position="13"/>
    </location>
</feature>
<dbReference type="Proteomes" id="UP000504623">
    <property type="component" value="Unplaced"/>
</dbReference>
<dbReference type="InterPro" id="IPR039946">
    <property type="entry name" value="ZN839"/>
</dbReference>
<dbReference type="OrthoDB" id="5981545at2759"/>